<evidence type="ECO:0000256" key="1">
    <source>
        <dbReference type="SAM" id="MobiDB-lite"/>
    </source>
</evidence>
<dbReference type="EMBL" id="OX465079">
    <property type="protein sequence ID" value="CAI9277150.1"/>
    <property type="molecule type" value="Genomic_DNA"/>
</dbReference>
<protein>
    <submittedName>
        <fullName evidence="2">Uncharacterized protein</fullName>
    </submittedName>
</protein>
<gene>
    <name evidence="2" type="ORF">LSALG_LOCUS17091</name>
</gene>
<keyword evidence="3" id="KW-1185">Reference proteome</keyword>
<proteinExistence type="predicted"/>
<sequence length="187" mass="21216">MWDGDGEYERVCGIEYLDLDQVGTCSIPSPPEWPPILQVPAPQYRAVRSDHLLSFGDLPNDSCTSTEIRCVQGQHLWRDKSSDINIELYAGYKKGNSEKKINEILAGYDFMNSNVSNYNVMLWGQSPTEVGQGVRRSGRDRGRGRGRGSNNKSNYRNCYFPVHSRWLKEKACPTHILCLTHLFGKLS</sequence>
<accession>A0AA36DZX6</accession>
<evidence type="ECO:0000313" key="3">
    <source>
        <dbReference type="Proteomes" id="UP001177003"/>
    </source>
</evidence>
<evidence type="ECO:0000313" key="2">
    <source>
        <dbReference type="EMBL" id="CAI9277150.1"/>
    </source>
</evidence>
<feature type="region of interest" description="Disordered" evidence="1">
    <location>
        <begin position="129"/>
        <end position="149"/>
    </location>
</feature>
<organism evidence="2 3">
    <name type="scientific">Lactuca saligna</name>
    <name type="common">Willowleaf lettuce</name>
    <dbReference type="NCBI Taxonomy" id="75948"/>
    <lineage>
        <taxon>Eukaryota</taxon>
        <taxon>Viridiplantae</taxon>
        <taxon>Streptophyta</taxon>
        <taxon>Embryophyta</taxon>
        <taxon>Tracheophyta</taxon>
        <taxon>Spermatophyta</taxon>
        <taxon>Magnoliopsida</taxon>
        <taxon>eudicotyledons</taxon>
        <taxon>Gunneridae</taxon>
        <taxon>Pentapetalae</taxon>
        <taxon>asterids</taxon>
        <taxon>campanulids</taxon>
        <taxon>Asterales</taxon>
        <taxon>Asteraceae</taxon>
        <taxon>Cichorioideae</taxon>
        <taxon>Cichorieae</taxon>
        <taxon>Lactucinae</taxon>
        <taxon>Lactuca</taxon>
    </lineage>
</organism>
<name>A0AA36DZX6_LACSI</name>
<dbReference type="AlphaFoldDB" id="A0AA36DZX6"/>
<dbReference type="Proteomes" id="UP001177003">
    <property type="component" value="Chromosome 3"/>
</dbReference>
<reference evidence="2" key="1">
    <citation type="submission" date="2023-04" db="EMBL/GenBank/DDBJ databases">
        <authorList>
            <person name="Vijverberg K."/>
            <person name="Xiong W."/>
            <person name="Schranz E."/>
        </authorList>
    </citation>
    <scope>NUCLEOTIDE SEQUENCE</scope>
</reference>